<protein>
    <recommendedName>
        <fullName evidence="3">DDE Tnp4 domain-containing protein</fullName>
    </recommendedName>
</protein>
<dbReference type="GO" id="GO:0046872">
    <property type="term" value="F:metal ion binding"/>
    <property type="evidence" value="ECO:0007669"/>
    <property type="project" value="UniProtKB-KW"/>
</dbReference>
<reference evidence="5" key="3">
    <citation type="submission" date="2015-06" db="UniProtKB">
        <authorList>
            <consortium name="EnsemblMetazoa"/>
        </authorList>
    </citation>
    <scope>IDENTIFICATION</scope>
</reference>
<dbReference type="EMBL" id="AMQN01005457">
    <property type="status" value="NOT_ANNOTATED_CDS"/>
    <property type="molecule type" value="Genomic_DNA"/>
</dbReference>
<name>R7V181_CAPTE</name>
<feature type="domain" description="DDE Tnp4" evidence="3">
    <location>
        <begin position="1"/>
        <end position="72"/>
    </location>
</feature>
<gene>
    <name evidence="4" type="ORF">CAPTEDRAFT_114671</name>
</gene>
<dbReference type="PANTHER" id="PTHR23080">
    <property type="entry name" value="THAP DOMAIN PROTEIN"/>
    <property type="match status" value="1"/>
</dbReference>
<dbReference type="InterPro" id="IPR027806">
    <property type="entry name" value="HARBI1_dom"/>
</dbReference>
<evidence type="ECO:0000256" key="2">
    <source>
        <dbReference type="ARBA" id="ARBA00022723"/>
    </source>
</evidence>
<evidence type="ECO:0000313" key="6">
    <source>
        <dbReference type="Proteomes" id="UP000014760"/>
    </source>
</evidence>
<dbReference type="Pfam" id="PF13359">
    <property type="entry name" value="DDE_Tnp_4"/>
    <property type="match status" value="1"/>
</dbReference>
<evidence type="ECO:0000259" key="3">
    <source>
        <dbReference type="Pfam" id="PF13359"/>
    </source>
</evidence>
<evidence type="ECO:0000256" key="1">
    <source>
        <dbReference type="ARBA" id="ARBA00001968"/>
    </source>
</evidence>
<proteinExistence type="predicted"/>
<reference evidence="4 6" key="2">
    <citation type="journal article" date="2013" name="Nature">
        <title>Insights into bilaterian evolution from three spiralian genomes.</title>
        <authorList>
            <person name="Simakov O."/>
            <person name="Marletaz F."/>
            <person name="Cho S.J."/>
            <person name="Edsinger-Gonzales E."/>
            <person name="Havlak P."/>
            <person name="Hellsten U."/>
            <person name="Kuo D.H."/>
            <person name="Larsson T."/>
            <person name="Lv J."/>
            <person name="Arendt D."/>
            <person name="Savage R."/>
            <person name="Osoegawa K."/>
            <person name="de Jong P."/>
            <person name="Grimwood J."/>
            <person name="Chapman J.A."/>
            <person name="Shapiro H."/>
            <person name="Aerts A."/>
            <person name="Otillar R.P."/>
            <person name="Terry A.Y."/>
            <person name="Boore J.L."/>
            <person name="Grigoriev I.V."/>
            <person name="Lindberg D.R."/>
            <person name="Seaver E.C."/>
            <person name="Weisblat D.A."/>
            <person name="Putnam N.H."/>
            <person name="Rokhsar D.S."/>
        </authorList>
    </citation>
    <scope>NUCLEOTIDE SEQUENCE</scope>
    <source>
        <strain evidence="4 6">I ESC-2004</strain>
    </source>
</reference>
<sequence length="77" mass="8450">QQSTFSTYKNRNTAKALVGITQGGMVSFVSAAYGGSISDRQIVERSSLVRKCDCADKIMADKGFNVQDMFESQNTNF</sequence>
<dbReference type="HOGENOM" id="CLU_025643_3_2_1"/>
<dbReference type="PANTHER" id="PTHR23080:SF141">
    <property type="entry name" value="TRANSPOSASE HELIX-TURN-HELIX DOMAIN-CONTAINING PROTEIN"/>
    <property type="match status" value="1"/>
</dbReference>
<dbReference type="Proteomes" id="UP000014760">
    <property type="component" value="Unassembled WGS sequence"/>
</dbReference>
<organism evidence="4">
    <name type="scientific">Capitella teleta</name>
    <name type="common">Polychaete worm</name>
    <dbReference type="NCBI Taxonomy" id="283909"/>
    <lineage>
        <taxon>Eukaryota</taxon>
        <taxon>Metazoa</taxon>
        <taxon>Spiralia</taxon>
        <taxon>Lophotrochozoa</taxon>
        <taxon>Annelida</taxon>
        <taxon>Polychaeta</taxon>
        <taxon>Sedentaria</taxon>
        <taxon>Scolecida</taxon>
        <taxon>Capitellidae</taxon>
        <taxon>Capitella</taxon>
    </lineage>
</organism>
<dbReference type="AlphaFoldDB" id="R7V181"/>
<dbReference type="OrthoDB" id="6272738at2759"/>
<evidence type="ECO:0000313" key="4">
    <source>
        <dbReference type="EMBL" id="ELU12237.1"/>
    </source>
</evidence>
<evidence type="ECO:0000313" key="5">
    <source>
        <dbReference type="EnsemblMetazoa" id="CapteP114671"/>
    </source>
</evidence>
<accession>R7V181</accession>
<dbReference type="OMA" id="PQFTHEQ"/>
<keyword evidence="6" id="KW-1185">Reference proteome</keyword>
<dbReference type="EnsemblMetazoa" id="CapteT114671">
    <property type="protein sequence ID" value="CapteP114671"/>
    <property type="gene ID" value="CapteG114671"/>
</dbReference>
<reference evidence="6" key="1">
    <citation type="submission" date="2012-12" db="EMBL/GenBank/DDBJ databases">
        <authorList>
            <person name="Hellsten U."/>
            <person name="Grimwood J."/>
            <person name="Chapman J.A."/>
            <person name="Shapiro H."/>
            <person name="Aerts A."/>
            <person name="Otillar R.P."/>
            <person name="Terry A.Y."/>
            <person name="Boore J.L."/>
            <person name="Simakov O."/>
            <person name="Marletaz F."/>
            <person name="Cho S.-J."/>
            <person name="Edsinger-Gonzales E."/>
            <person name="Havlak P."/>
            <person name="Kuo D.-H."/>
            <person name="Larsson T."/>
            <person name="Lv J."/>
            <person name="Arendt D."/>
            <person name="Savage R."/>
            <person name="Osoegawa K."/>
            <person name="de Jong P."/>
            <person name="Lindberg D.R."/>
            <person name="Seaver E.C."/>
            <person name="Weisblat D.A."/>
            <person name="Putnam N.H."/>
            <person name="Grigoriev I.V."/>
            <person name="Rokhsar D.S."/>
        </authorList>
    </citation>
    <scope>NUCLEOTIDE SEQUENCE</scope>
    <source>
        <strain evidence="6">I ESC-2004</strain>
    </source>
</reference>
<dbReference type="EMBL" id="KB296106">
    <property type="protein sequence ID" value="ELU12237.1"/>
    <property type="molecule type" value="Genomic_DNA"/>
</dbReference>
<feature type="non-terminal residue" evidence="4">
    <location>
        <position position="1"/>
    </location>
</feature>
<comment type="cofactor">
    <cofactor evidence="1">
        <name>a divalent metal cation</name>
        <dbReference type="ChEBI" id="CHEBI:60240"/>
    </cofactor>
</comment>
<keyword evidence="2" id="KW-0479">Metal-binding</keyword>